<dbReference type="PROSITE" id="PS50110">
    <property type="entry name" value="RESPONSE_REGULATORY"/>
    <property type="match status" value="1"/>
</dbReference>
<dbReference type="InterPro" id="IPR005467">
    <property type="entry name" value="His_kinase_dom"/>
</dbReference>
<keyword evidence="3 6" id="KW-0597">Phosphoprotein</keyword>
<dbReference type="CDD" id="cd00082">
    <property type="entry name" value="HisKA"/>
    <property type="match status" value="1"/>
</dbReference>
<dbReference type="Gene3D" id="3.40.50.2300">
    <property type="match status" value="1"/>
</dbReference>
<sequence length="379" mass="41956">MLQLTPNPNQTLQQEIEKKTVLIVDDEAVIRDLCKRVLHDYDVVEAGDGAEALDIFLRGGIDVILTDVMMPLMDGIELLKNLKEREPTVVVIIMTGFADKELILKALKADADDFITKPLNLLQLKSAVDKALVKKALKEEIADLRNVDRFKTLFLSMISHKFRTPITSISLFLQNLASGVIDTRDEGAREHIGLVYNEACYLGNLVSELLAFSSFMTGNSGLHLEPCDLKDLIPSALADCKECPAKPGVASHSDLEDVPELMLDREKISFALQQVIDNAVKFSRETGLVCVTLRNLADSCQISVEDNGIGIPKEQLPKLFEKFYQVDADRTGQVRGFGLGLFYAREFVRMHGGSISIESEENVGTRVLISIPHTTSQSP</sequence>
<dbReference type="PROSITE" id="PS50109">
    <property type="entry name" value="HIS_KIN"/>
    <property type="match status" value="1"/>
</dbReference>
<dbReference type="KEGG" id="gbn:GEOBRER4_35350"/>
<dbReference type="InterPro" id="IPR001789">
    <property type="entry name" value="Sig_transdc_resp-reg_receiver"/>
</dbReference>
<dbReference type="SMART" id="SM00448">
    <property type="entry name" value="REC"/>
    <property type="match status" value="1"/>
</dbReference>
<dbReference type="PANTHER" id="PTHR43547:SF2">
    <property type="entry name" value="HYBRID SIGNAL TRANSDUCTION HISTIDINE KINASE C"/>
    <property type="match status" value="1"/>
</dbReference>
<dbReference type="InterPro" id="IPR036890">
    <property type="entry name" value="HATPase_C_sf"/>
</dbReference>
<dbReference type="InterPro" id="IPR003661">
    <property type="entry name" value="HisK_dim/P_dom"/>
</dbReference>
<dbReference type="PANTHER" id="PTHR43547">
    <property type="entry name" value="TWO-COMPONENT HISTIDINE KINASE"/>
    <property type="match status" value="1"/>
</dbReference>
<dbReference type="RefSeq" id="WP_185243424.1">
    <property type="nucleotide sequence ID" value="NZ_AP023213.1"/>
</dbReference>
<evidence type="ECO:0000256" key="4">
    <source>
        <dbReference type="ARBA" id="ARBA00022679"/>
    </source>
</evidence>
<dbReference type="FunFam" id="3.30.565.10:FF:000006">
    <property type="entry name" value="Sensor histidine kinase WalK"/>
    <property type="match status" value="1"/>
</dbReference>
<proteinExistence type="predicted"/>
<dbReference type="Gene3D" id="3.30.565.10">
    <property type="entry name" value="Histidine kinase-like ATPase, C-terminal domain"/>
    <property type="match status" value="1"/>
</dbReference>
<dbReference type="GO" id="GO:0000155">
    <property type="term" value="F:phosphorelay sensor kinase activity"/>
    <property type="evidence" value="ECO:0007669"/>
    <property type="project" value="InterPro"/>
</dbReference>
<evidence type="ECO:0000256" key="3">
    <source>
        <dbReference type="ARBA" id="ARBA00022553"/>
    </source>
</evidence>
<dbReference type="CDD" id="cd00075">
    <property type="entry name" value="HATPase"/>
    <property type="match status" value="1"/>
</dbReference>
<dbReference type="SMART" id="SM00388">
    <property type="entry name" value="HisKA"/>
    <property type="match status" value="1"/>
</dbReference>
<dbReference type="SMART" id="SM00387">
    <property type="entry name" value="HATPase_c"/>
    <property type="match status" value="1"/>
</dbReference>
<dbReference type="InterPro" id="IPR004358">
    <property type="entry name" value="Sig_transdc_His_kin-like_C"/>
</dbReference>
<evidence type="ECO:0000256" key="1">
    <source>
        <dbReference type="ARBA" id="ARBA00000085"/>
    </source>
</evidence>
<evidence type="ECO:0000259" key="8">
    <source>
        <dbReference type="PROSITE" id="PS50110"/>
    </source>
</evidence>
<dbReference type="Pfam" id="PF00072">
    <property type="entry name" value="Response_reg"/>
    <property type="match status" value="1"/>
</dbReference>
<keyword evidence="10" id="KW-1185">Reference proteome</keyword>
<evidence type="ECO:0000256" key="6">
    <source>
        <dbReference type="PROSITE-ProRule" id="PRU00169"/>
    </source>
</evidence>
<protein>
    <recommendedName>
        <fullName evidence="2">histidine kinase</fullName>
        <ecNumber evidence="2">2.7.13.3</ecNumber>
    </recommendedName>
</protein>
<evidence type="ECO:0000313" key="9">
    <source>
        <dbReference type="EMBL" id="BCG48785.1"/>
    </source>
</evidence>
<organism evidence="9 10">
    <name type="scientific">Citrifermentans bremense</name>
    <dbReference type="NCBI Taxonomy" id="60035"/>
    <lineage>
        <taxon>Bacteria</taxon>
        <taxon>Pseudomonadati</taxon>
        <taxon>Thermodesulfobacteriota</taxon>
        <taxon>Desulfuromonadia</taxon>
        <taxon>Geobacterales</taxon>
        <taxon>Geobacteraceae</taxon>
        <taxon>Citrifermentans</taxon>
    </lineage>
</organism>
<evidence type="ECO:0000256" key="2">
    <source>
        <dbReference type="ARBA" id="ARBA00012438"/>
    </source>
</evidence>
<dbReference type="InterPro" id="IPR003594">
    <property type="entry name" value="HATPase_dom"/>
</dbReference>
<comment type="catalytic activity">
    <reaction evidence="1">
        <text>ATP + protein L-histidine = ADP + protein N-phospho-L-histidine.</text>
        <dbReference type="EC" id="2.7.13.3"/>
    </reaction>
</comment>
<dbReference type="PRINTS" id="PR00344">
    <property type="entry name" value="BCTRLSENSOR"/>
</dbReference>
<feature type="domain" description="Histidine kinase" evidence="7">
    <location>
        <begin position="157"/>
        <end position="375"/>
    </location>
</feature>
<evidence type="ECO:0000313" key="10">
    <source>
        <dbReference type="Proteomes" id="UP000515472"/>
    </source>
</evidence>
<dbReference type="Gene3D" id="1.10.287.130">
    <property type="match status" value="1"/>
</dbReference>
<dbReference type="AlphaFoldDB" id="A0A6S6MBD8"/>
<dbReference type="Proteomes" id="UP000515472">
    <property type="component" value="Chromosome"/>
</dbReference>
<dbReference type="EC" id="2.7.13.3" evidence="2"/>
<evidence type="ECO:0000259" key="7">
    <source>
        <dbReference type="PROSITE" id="PS50109"/>
    </source>
</evidence>
<dbReference type="SUPFAM" id="SSF52172">
    <property type="entry name" value="CheY-like"/>
    <property type="match status" value="1"/>
</dbReference>
<reference evidence="9 10" key="1">
    <citation type="submission" date="2020-06" db="EMBL/GenBank/DDBJ databases">
        <title>Interaction of electrochemicaly active bacteria, Geobacter bremensis R4 on different carbon anode.</title>
        <authorList>
            <person name="Meng L."/>
            <person name="Yoshida N."/>
        </authorList>
    </citation>
    <scope>NUCLEOTIDE SEQUENCE [LARGE SCALE GENOMIC DNA]</scope>
    <source>
        <strain evidence="9 10">R4</strain>
    </source>
</reference>
<keyword evidence="4" id="KW-0808">Transferase</keyword>
<dbReference type="SUPFAM" id="SSF55874">
    <property type="entry name" value="ATPase domain of HSP90 chaperone/DNA topoisomerase II/histidine kinase"/>
    <property type="match status" value="1"/>
</dbReference>
<dbReference type="Pfam" id="PF00512">
    <property type="entry name" value="HisKA"/>
    <property type="match status" value="1"/>
</dbReference>
<feature type="domain" description="Response regulatory" evidence="8">
    <location>
        <begin position="20"/>
        <end position="132"/>
    </location>
</feature>
<dbReference type="InterPro" id="IPR011006">
    <property type="entry name" value="CheY-like_superfamily"/>
</dbReference>
<evidence type="ECO:0000256" key="5">
    <source>
        <dbReference type="ARBA" id="ARBA00022777"/>
    </source>
</evidence>
<feature type="modified residue" description="4-aspartylphosphate" evidence="6">
    <location>
        <position position="67"/>
    </location>
</feature>
<name>A0A6S6MBD8_9BACT</name>
<keyword evidence="5 9" id="KW-0418">Kinase</keyword>
<dbReference type="Pfam" id="PF02518">
    <property type="entry name" value="HATPase_c"/>
    <property type="match status" value="1"/>
</dbReference>
<accession>A0A6S6MBD8</accession>
<dbReference type="EMBL" id="AP023213">
    <property type="protein sequence ID" value="BCG48785.1"/>
    <property type="molecule type" value="Genomic_DNA"/>
</dbReference>
<gene>
    <name evidence="9" type="ORF">GEOBRER4_n3680</name>
</gene>